<reference evidence="4 5" key="1">
    <citation type="submission" date="2024-03" db="EMBL/GenBank/DDBJ databases">
        <title>Human intestinal bacterial collection.</title>
        <authorList>
            <person name="Pauvert C."/>
            <person name="Hitch T.C.A."/>
            <person name="Clavel T."/>
        </authorList>
    </citation>
    <scope>NUCLEOTIDE SEQUENCE [LARGE SCALE GENOMIC DNA]</scope>
    <source>
        <strain evidence="4 5">CLA-AP-H18</strain>
    </source>
</reference>
<evidence type="ECO:0000313" key="4">
    <source>
        <dbReference type="EMBL" id="MEQ2566525.1"/>
    </source>
</evidence>
<evidence type="ECO:0000259" key="3">
    <source>
        <dbReference type="Pfam" id="PF07804"/>
    </source>
</evidence>
<evidence type="ECO:0000313" key="5">
    <source>
        <dbReference type="Proteomes" id="UP001478133"/>
    </source>
</evidence>
<keyword evidence="2" id="KW-0418">Kinase</keyword>
<dbReference type="RefSeq" id="WP_367286256.1">
    <property type="nucleotide sequence ID" value="NZ_JBBMEY010000003.1"/>
</dbReference>
<keyword evidence="5" id="KW-1185">Reference proteome</keyword>
<dbReference type="Proteomes" id="UP001478133">
    <property type="component" value="Unassembled WGS sequence"/>
</dbReference>
<accession>A0ABV1HW24</accession>
<evidence type="ECO:0000256" key="2">
    <source>
        <dbReference type="ARBA" id="ARBA00022777"/>
    </source>
</evidence>
<organism evidence="4 5">
    <name type="scientific">Ruminococcoides intestinihominis</name>
    <dbReference type="NCBI Taxonomy" id="3133161"/>
    <lineage>
        <taxon>Bacteria</taxon>
        <taxon>Bacillati</taxon>
        <taxon>Bacillota</taxon>
        <taxon>Clostridia</taxon>
        <taxon>Eubacteriales</taxon>
        <taxon>Oscillospiraceae</taxon>
        <taxon>Ruminococcoides</taxon>
    </lineage>
</organism>
<keyword evidence="1" id="KW-0808">Transferase</keyword>
<feature type="domain" description="HipA-like C-terminal" evidence="3">
    <location>
        <begin position="35"/>
        <end position="186"/>
    </location>
</feature>
<proteinExistence type="predicted"/>
<dbReference type="Gene3D" id="1.10.1070.20">
    <property type="match status" value="1"/>
</dbReference>
<sequence length="301" mass="35403">MEIKDFSCWEEYSGNSMGSGRSEKIWLTSDDMIGLFKFPKQDIDGNITYEHISEKLAYDIATLLEIPCAKIDIGKYEDRYGSMSYCINKENEELREGIAFISEIYEDYDIDKMVDLRNGIYYSLEMIFPIAKDLECEREFIQMIIFDALIGNTDRHHSNWAILKSADYGYKFSPLYDNGSSLCCYIKESDIDNIFKDVRRFKALVTTKSKSRIRVDKSKKKEPMFTEVLKYLFRKDTYRIYCGDIVTNIAKQMTEDNINRILNRYPNNLLSAKRKKLILKFLLERVKIIKVLFEKRGEIDV</sequence>
<gene>
    <name evidence="4" type="ORF">ABFO16_09850</name>
</gene>
<evidence type="ECO:0000256" key="1">
    <source>
        <dbReference type="ARBA" id="ARBA00022679"/>
    </source>
</evidence>
<dbReference type="EMBL" id="JBBMFI010000083">
    <property type="protein sequence ID" value="MEQ2566525.1"/>
    <property type="molecule type" value="Genomic_DNA"/>
</dbReference>
<dbReference type="Pfam" id="PF07804">
    <property type="entry name" value="HipA_C"/>
    <property type="match status" value="1"/>
</dbReference>
<protein>
    <submittedName>
        <fullName evidence="4">HipA domain-containing protein</fullName>
    </submittedName>
</protein>
<name>A0ABV1HW24_9FIRM</name>
<dbReference type="InterPro" id="IPR012893">
    <property type="entry name" value="HipA-like_C"/>
</dbReference>
<comment type="caution">
    <text evidence="4">The sequence shown here is derived from an EMBL/GenBank/DDBJ whole genome shotgun (WGS) entry which is preliminary data.</text>
</comment>